<evidence type="ECO:0000259" key="7">
    <source>
        <dbReference type="PROSITE" id="PS50850"/>
    </source>
</evidence>
<comment type="caution">
    <text evidence="8">The sequence shown here is derived from an EMBL/GenBank/DDBJ whole genome shotgun (WGS) entry which is preliminary data.</text>
</comment>
<dbReference type="PROSITE" id="PS50850">
    <property type="entry name" value="MFS"/>
    <property type="match status" value="1"/>
</dbReference>
<dbReference type="GO" id="GO:0022857">
    <property type="term" value="F:transmembrane transporter activity"/>
    <property type="evidence" value="ECO:0007669"/>
    <property type="project" value="InterPro"/>
</dbReference>
<keyword evidence="2" id="KW-0813">Transport</keyword>
<feature type="transmembrane region" description="Helical" evidence="6">
    <location>
        <begin position="328"/>
        <end position="347"/>
    </location>
</feature>
<name>A0AAW1HNV6_SAPOF</name>
<evidence type="ECO:0000256" key="4">
    <source>
        <dbReference type="ARBA" id="ARBA00022989"/>
    </source>
</evidence>
<keyword evidence="4 6" id="KW-1133">Transmembrane helix</keyword>
<accession>A0AAW1HNV6</accession>
<comment type="subcellular location">
    <subcellularLocation>
        <location evidence="1">Membrane</location>
        <topology evidence="1">Multi-pass membrane protein</topology>
    </subcellularLocation>
</comment>
<keyword evidence="3 6" id="KW-0812">Transmembrane</keyword>
<dbReference type="InterPro" id="IPR020846">
    <property type="entry name" value="MFS_dom"/>
</dbReference>
<keyword evidence="5 6" id="KW-0472">Membrane</keyword>
<dbReference type="PANTHER" id="PTHR23504">
    <property type="entry name" value="MAJOR FACILITATOR SUPERFAMILY DOMAIN-CONTAINING PROTEIN 10"/>
    <property type="match status" value="1"/>
</dbReference>
<evidence type="ECO:0000256" key="5">
    <source>
        <dbReference type="ARBA" id="ARBA00023136"/>
    </source>
</evidence>
<dbReference type="Gene3D" id="1.20.1250.20">
    <property type="entry name" value="MFS general substrate transporter like domains"/>
    <property type="match status" value="1"/>
</dbReference>
<dbReference type="CDD" id="cd17330">
    <property type="entry name" value="MFS_SLC46_TetA_like"/>
    <property type="match status" value="1"/>
</dbReference>
<dbReference type="GO" id="GO:0016020">
    <property type="term" value="C:membrane"/>
    <property type="evidence" value="ECO:0007669"/>
    <property type="project" value="UniProtKB-SubCell"/>
</dbReference>
<evidence type="ECO:0000256" key="6">
    <source>
        <dbReference type="SAM" id="Phobius"/>
    </source>
</evidence>
<feature type="transmembrane region" description="Helical" evidence="6">
    <location>
        <begin position="169"/>
        <end position="190"/>
    </location>
</feature>
<dbReference type="InterPro" id="IPR011701">
    <property type="entry name" value="MFS"/>
</dbReference>
<gene>
    <name evidence="8" type="ORF">RND81_11G147600</name>
</gene>
<evidence type="ECO:0000313" key="9">
    <source>
        <dbReference type="Proteomes" id="UP001443914"/>
    </source>
</evidence>
<reference evidence="8" key="1">
    <citation type="submission" date="2024-03" db="EMBL/GenBank/DDBJ databases">
        <title>WGS assembly of Saponaria officinalis var. Norfolk2.</title>
        <authorList>
            <person name="Jenkins J."/>
            <person name="Shu S."/>
            <person name="Grimwood J."/>
            <person name="Barry K."/>
            <person name="Goodstein D."/>
            <person name="Schmutz J."/>
            <person name="Leebens-Mack J."/>
            <person name="Osbourn A."/>
        </authorList>
    </citation>
    <scope>NUCLEOTIDE SEQUENCE [LARGE SCALE GENOMIC DNA]</scope>
    <source>
        <strain evidence="8">JIC</strain>
    </source>
</reference>
<dbReference type="SUPFAM" id="SSF103473">
    <property type="entry name" value="MFS general substrate transporter"/>
    <property type="match status" value="1"/>
</dbReference>
<dbReference type="EMBL" id="JBDFQZ010000011">
    <property type="protein sequence ID" value="KAK9677504.1"/>
    <property type="molecule type" value="Genomic_DNA"/>
</dbReference>
<dbReference type="PANTHER" id="PTHR23504:SF1">
    <property type="entry name" value="GH21943P-RELATED"/>
    <property type="match status" value="1"/>
</dbReference>
<sequence>MVQFGGLGSVLMTPLIGNLSDVYGRKSLLTLPLTLYILPYGSRRETSFYYAHNVLKTFTAMIGEGSIFCLSLAYVADNISETKRGAAFGILAGVSSAAYVCGTISASLYADFLKETPREADSSTQALLKSDPNKSLDNNSSNNIQVFKHIPSIQNIKDLLESSKTFSRVAVIVLFSSLASGGLQASLMYFLKAQFHFSKDQYAYLMLIAGIAGMVSLLILMPMLLPLLGEDRLLRIGLFTACASMIFYSIAWDVWVIYAVAGFSVVVTFAAPCLRSIASKQVGADEQGKAQGCISGIESFSNIISPLIFSPLTATFLSKTAPFDFPGFSLFCTAICMAIAFILSLMVRAAPNIPTHKANIKCTVS</sequence>
<organism evidence="8 9">
    <name type="scientific">Saponaria officinalis</name>
    <name type="common">Common soapwort</name>
    <name type="synonym">Lychnis saponaria</name>
    <dbReference type="NCBI Taxonomy" id="3572"/>
    <lineage>
        <taxon>Eukaryota</taxon>
        <taxon>Viridiplantae</taxon>
        <taxon>Streptophyta</taxon>
        <taxon>Embryophyta</taxon>
        <taxon>Tracheophyta</taxon>
        <taxon>Spermatophyta</taxon>
        <taxon>Magnoliopsida</taxon>
        <taxon>eudicotyledons</taxon>
        <taxon>Gunneridae</taxon>
        <taxon>Pentapetalae</taxon>
        <taxon>Caryophyllales</taxon>
        <taxon>Caryophyllaceae</taxon>
        <taxon>Caryophylleae</taxon>
        <taxon>Saponaria</taxon>
    </lineage>
</organism>
<dbReference type="InterPro" id="IPR036259">
    <property type="entry name" value="MFS_trans_sf"/>
</dbReference>
<proteinExistence type="predicted"/>
<feature type="transmembrane region" description="Helical" evidence="6">
    <location>
        <begin position="233"/>
        <end position="251"/>
    </location>
</feature>
<keyword evidence="9" id="KW-1185">Reference proteome</keyword>
<dbReference type="AlphaFoldDB" id="A0AAW1HNV6"/>
<feature type="transmembrane region" description="Helical" evidence="6">
    <location>
        <begin position="54"/>
        <end position="76"/>
    </location>
</feature>
<feature type="transmembrane region" description="Helical" evidence="6">
    <location>
        <begin position="257"/>
        <end position="278"/>
    </location>
</feature>
<evidence type="ECO:0000256" key="2">
    <source>
        <dbReference type="ARBA" id="ARBA00022448"/>
    </source>
</evidence>
<feature type="transmembrane region" description="Helical" evidence="6">
    <location>
        <begin position="299"/>
        <end position="316"/>
    </location>
</feature>
<dbReference type="Pfam" id="PF07690">
    <property type="entry name" value="MFS_1"/>
    <property type="match status" value="2"/>
</dbReference>
<evidence type="ECO:0000313" key="8">
    <source>
        <dbReference type="EMBL" id="KAK9677504.1"/>
    </source>
</evidence>
<feature type="transmembrane region" description="Helical" evidence="6">
    <location>
        <begin position="202"/>
        <end position="221"/>
    </location>
</feature>
<evidence type="ECO:0000256" key="1">
    <source>
        <dbReference type="ARBA" id="ARBA00004141"/>
    </source>
</evidence>
<feature type="domain" description="Major facilitator superfamily (MFS) profile" evidence="7">
    <location>
        <begin position="1"/>
        <end position="352"/>
    </location>
</feature>
<protein>
    <recommendedName>
        <fullName evidence="7">Major facilitator superfamily (MFS) profile domain-containing protein</fullName>
    </recommendedName>
</protein>
<evidence type="ECO:0000256" key="3">
    <source>
        <dbReference type="ARBA" id="ARBA00022692"/>
    </source>
</evidence>
<feature type="transmembrane region" description="Helical" evidence="6">
    <location>
        <begin position="88"/>
        <end position="110"/>
    </location>
</feature>
<dbReference type="Proteomes" id="UP001443914">
    <property type="component" value="Unassembled WGS sequence"/>
</dbReference>